<feature type="domain" description="PHD-type" evidence="8">
    <location>
        <begin position="215"/>
        <end position="330"/>
    </location>
</feature>
<dbReference type="InterPro" id="IPR011011">
    <property type="entry name" value="Znf_FYVE_PHD"/>
</dbReference>
<dbReference type="InterPro" id="IPR001965">
    <property type="entry name" value="Znf_PHD"/>
</dbReference>
<dbReference type="PANTHER" id="PTHR13793:SF150">
    <property type="entry name" value="PHD FINGER PROTEIN 14"/>
    <property type="match status" value="1"/>
</dbReference>
<evidence type="ECO:0000256" key="2">
    <source>
        <dbReference type="ARBA" id="ARBA00022771"/>
    </source>
</evidence>
<dbReference type="EMBL" id="CAWYQH010000046">
    <property type="protein sequence ID" value="CAK8677274.1"/>
    <property type="molecule type" value="Genomic_DNA"/>
</dbReference>
<organism evidence="9 10">
    <name type="scientific">Clavelina lepadiformis</name>
    <name type="common">Light-bulb sea squirt</name>
    <name type="synonym">Ascidia lepadiformis</name>
    <dbReference type="NCBI Taxonomy" id="159417"/>
    <lineage>
        <taxon>Eukaryota</taxon>
        <taxon>Metazoa</taxon>
        <taxon>Chordata</taxon>
        <taxon>Tunicata</taxon>
        <taxon>Ascidiacea</taxon>
        <taxon>Aplousobranchia</taxon>
        <taxon>Clavelinidae</taxon>
        <taxon>Clavelina</taxon>
    </lineage>
</organism>
<dbReference type="Gene3D" id="3.30.40.10">
    <property type="entry name" value="Zinc/RING finger domain, C3HC4 (zinc finger)"/>
    <property type="match status" value="3"/>
</dbReference>
<dbReference type="InterPro" id="IPR050701">
    <property type="entry name" value="Histone_Mod_Regulator"/>
</dbReference>
<dbReference type="PROSITE" id="PS50016">
    <property type="entry name" value="ZF_PHD_2"/>
    <property type="match status" value="2"/>
</dbReference>
<dbReference type="InterPro" id="IPR019786">
    <property type="entry name" value="Zinc_finger_PHD-type_CS"/>
</dbReference>
<comment type="caution">
    <text evidence="9">The sequence shown here is derived from an EMBL/GenBank/DDBJ whole genome shotgun (WGS) entry which is preliminary data.</text>
</comment>
<accession>A0ABP0FC68</accession>
<proteinExistence type="predicted"/>
<evidence type="ECO:0000259" key="7">
    <source>
        <dbReference type="PROSITE" id="PS50016"/>
    </source>
</evidence>
<feature type="region of interest" description="Disordered" evidence="6">
    <location>
        <begin position="27"/>
        <end position="110"/>
    </location>
</feature>
<keyword evidence="1" id="KW-0479">Metal-binding</keyword>
<dbReference type="InterPro" id="IPR013083">
    <property type="entry name" value="Znf_RING/FYVE/PHD"/>
</dbReference>
<keyword evidence="2 4" id="KW-0863">Zinc-finger</keyword>
<feature type="compositionally biased region" description="Basic and acidic residues" evidence="6">
    <location>
        <begin position="943"/>
        <end position="952"/>
    </location>
</feature>
<feature type="coiled-coil region" evidence="5">
    <location>
        <begin position="458"/>
        <end position="506"/>
    </location>
</feature>
<evidence type="ECO:0008006" key="11">
    <source>
        <dbReference type="Google" id="ProtNLM"/>
    </source>
</evidence>
<gene>
    <name evidence="9" type="ORF">CVLEPA_LOCUS6670</name>
</gene>
<keyword evidence="5" id="KW-0175">Coiled coil</keyword>
<dbReference type="Proteomes" id="UP001642483">
    <property type="component" value="Unassembled WGS sequence"/>
</dbReference>
<feature type="compositionally biased region" description="Basic residues" evidence="6">
    <location>
        <begin position="692"/>
        <end position="702"/>
    </location>
</feature>
<evidence type="ECO:0000313" key="9">
    <source>
        <dbReference type="EMBL" id="CAK8677274.1"/>
    </source>
</evidence>
<feature type="domain" description="PHD-type" evidence="7">
    <location>
        <begin position="955"/>
        <end position="1009"/>
    </location>
</feature>
<evidence type="ECO:0000256" key="1">
    <source>
        <dbReference type="ARBA" id="ARBA00022723"/>
    </source>
</evidence>
<dbReference type="SUPFAM" id="SSF57903">
    <property type="entry name" value="FYVE/PHD zinc finger"/>
    <property type="match status" value="3"/>
</dbReference>
<feature type="compositionally biased region" description="Polar residues" evidence="6">
    <location>
        <begin position="84"/>
        <end position="93"/>
    </location>
</feature>
<feature type="domain" description="PHD-type" evidence="7">
    <location>
        <begin position="578"/>
        <end position="632"/>
    </location>
</feature>
<evidence type="ECO:0000256" key="6">
    <source>
        <dbReference type="SAM" id="MobiDB-lite"/>
    </source>
</evidence>
<dbReference type="InterPro" id="IPR019787">
    <property type="entry name" value="Znf_PHD-finger"/>
</dbReference>
<feature type="compositionally biased region" description="Acidic residues" evidence="6">
    <location>
        <begin position="31"/>
        <end position="40"/>
    </location>
</feature>
<dbReference type="SMART" id="SM00249">
    <property type="entry name" value="PHD"/>
    <property type="match status" value="4"/>
</dbReference>
<name>A0ABP0FC68_CLALP</name>
<feature type="region of interest" description="Disordered" evidence="6">
    <location>
        <begin position="1083"/>
        <end position="1132"/>
    </location>
</feature>
<feature type="region of interest" description="Disordered" evidence="6">
    <location>
        <begin position="913"/>
        <end position="958"/>
    </location>
</feature>
<protein>
    <recommendedName>
        <fullName evidence="11">PHD finger protein 14</fullName>
    </recommendedName>
</protein>
<evidence type="ECO:0000313" key="10">
    <source>
        <dbReference type="Proteomes" id="UP001642483"/>
    </source>
</evidence>
<evidence type="ECO:0000259" key="8">
    <source>
        <dbReference type="PROSITE" id="PS51805"/>
    </source>
</evidence>
<evidence type="ECO:0000256" key="3">
    <source>
        <dbReference type="ARBA" id="ARBA00022833"/>
    </source>
</evidence>
<feature type="compositionally biased region" description="Acidic residues" evidence="6">
    <location>
        <begin position="55"/>
        <end position="65"/>
    </location>
</feature>
<reference evidence="9 10" key="1">
    <citation type="submission" date="2024-02" db="EMBL/GenBank/DDBJ databases">
        <authorList>
            <person name="Daric V."/>
            <person name="Darras S."/>
        </authorList>
    </citation>
    <scope>NUCLEOTIDE SEQUENCE [LARGE SCALE GENOMIC DNA]</scope>
</reference>
<dbReference type="Pfam" id="PF00628">
    <property type="entry name" value="PHD"/>
    <property type="match status" value="2"/>
</dbReference>
<dbReference type="PROSITE" id="PS01359">
    <property type="entry name" value="ZF_PHD_1"/>
    <property type="match status" value="2"/>
</dbReference>
<evidence type="ECO:0000256" key="4">
    <source>
        <dbReference type="PROSITE-ProRule" id="PRU00146"/>
    </source>
</evidence>
<dbReference type="Pfam" id="PF13832">
    <property type="entry name" value="zf-HC5HC2H_2"/>
    <property type="match status" value="1"/>
</dbReference>
<feature type="compositionally biased region" description="Basic and acidic residues" evidence="6">
    <location>
        <begin position="41"/>
        <end position="54"/>
    </location>
</feature>
<sequence length="1132" mass="127538">MSFMYKSMISRGPGKRKIKLQEENILRLMQDDEDDEEEDQDFKLDEAQQRRASDDSVESGTDDSDSQTSTDENGNTSSEDEKNTQNVTESLLKSESVKHNTQRRHRRDKPFILPTVQSARAQIQSKYPSLPTILSETLTKSQKQLEISKAMVQKCVSAASLKSCVICLSRKNAENITGCGRCGVTVHKSCYGDHFEYKHPGRSKWFCDCCLSGAGKNCEFCPNTSGCMKETSSGQWCHVVCARYILGGEMFESNHRYINMSALNYKLYGSKECSLCEDRLVARTGICVKCDAGLCKTFFHVTCAQRNGLLSENESESESDPYFVYCALHLGKEKMIESQRFYFAAFAAVDALKRKHGSGRQRIHDMEILQKQRKQFNESEKDCFPRVPTSACPPPRQLTSNAAAVRLLNRKAEIMFGINVRSPASYFPQPSHVRKRHRVAPALTPEFASHYADRELRINEVTENLKRVADDNRKLLEDESGLRNKYNDVREELASMENQENEIIKSSRDLFSMFSQLKRWSKDNQHDLSQNHEFRPLKRDVNIGNESGRMKGRKRPMNDQPSLLSTVKAQEVASNNLLKICDICKSDKEQHLLVQCDVCKRSLHLGCCEPPLTQMPKKTKFSLWQCSECVSSSEEESAESEDTNHGSYITPEGRRQTQRSHRPPEKLATMLFNDQQLLEQRKMINNITRSFRKNRNERRKKNPPWLHGKGEEGKLGISMKSKQIKKIAKNSALKPADRILERMKDKNLDKAHVVVHRSSQIELMDKSENSNQNQPNCSFPVCSIVPPLGGITLVDRSSISGTDVGGSPPGKLIPAQLVKPVILPKSDIFKMQGTSVAIRPMISSENAVCSVADQLRKLVKSIKIAPVSPTVATGKSELALTEKTSPKMLPTTTPKALTSLTPMTSEKLRKIVKVDPPPTPQSEDTSERESVPASSITIQDCTRPAHESDSPRETPPACDVCGKDDSLKEMVRCGACFDHYHIWCCDPPLTSVPKTSKFAYWECAKCSSKLLQKEEEDEASGGIETTPDGRRKITRMRKPPEKFATLFYSAAQQKMLKSFLSRRARVVKSAKVKKEPYRLEITYSAAQAEERRKDDVTSPQMDPVRPPSTKDTNDVNVNPEFENPTLDGGPLT</sequence>
<dbReference type="PROSITE" id="PS51805">
    <property type="entry name" value="EPHD"/>
    <property type="match status" value="1"/>
</dbReference>
<dbReference type="InterPro" id="IPR034732">
    <property type="entry name" value="EPHD"/>
</dbReference>
<feature type="region of interest" description="Disordered" evidence="6">
    <location>
        <begin position="692"/>
        <end position="713"/>
    </location>
</feature>
<feature type="region of interest" description="Disordered" evidence="6">
    <location>
        <begin position="635"/>
        <end position="664"/>
    </location>
</feature>
<feature type="region of interest" description="Disordered" evidence="6">
    <location>
        <begin position="1"/>
        <end position="20"/>
    </location>
</feature>
<dbReference type="PANTHER" id="PTHR13793">
    <property type="entry name" value="PHD FINGER PROTEINS"/>
    <property type="match status" value="1"/>
</dbReference>
<evidence type="ECO:0000256" key="5">
    <source>
        <dbReference type="SAM" id="Coils"/>
    </source>
</evidence>
<keyword evidence="3" id="KW-0862">Zinc</keyword>
<keyword evidence="10" id="KW-1185">Reference proteome</keyword>
<dbReference type="Gene3D" id="2.30.30.1150">
    <property type="match status" value="1"/>
</dbReference>